<sequence length="1034" mass="113169">MNLAGIGIKQPIGVLMVVIGVILIGFIAVSETPIDLYPDIDLPVVMIATEYEGAGPEEVENMVTSHLEDALSTVDGIDTIMSTSRPGESEIIIRFDWGTDMDFAALEVREMVDMVMEELPDEIGRPSVIQLDPDMLPVIQAGIEGDLEDQEMTELAENVLASRIERLEGVALVEVAGGVEREIQIQVDPYKLSAYEISLEELGELIYASNADVSGGEIQDGRREYLIEVEGEFETVEEIEQLIVTESGGIPIRLKEIAEVKDTTERQRPITKINGDSTVSLSVRKESEANTVDVANVVQEEFDELEEELPEDIRFDVAMDQSEFIEASISTLVNMGVSGAIVAMVVLWLFLGNIRSTIIIGIAIPISVIATFNLIYFQEYTLNFITLGGLALGIGMMVDSAIVILENIFRKREEGLPPVDAAIEGSKEVTSAIIAATITSVIAFLPIVFVEGVASIVFAPLAWTVTFALVSSLIVASGVIPLMTTKFIGTDVNLSERSNKITKIFDQKLQVMTEKYEYIIEWGLNSRKLIGTIFVVVLFVTLSLIPLVGFEFLPPLDTGEISVNIETPVGMPIEQTEAVIGEYEEMLMEITEVETVFTSIGGGGLLDDEVSNVGSIEVELVDESERDKETTEVVEDIREEYPRIPGVSVTVTEKDLAAGAVGLDDDIDISVRGDDLETLEKLTEEIAETVRSIEGTEEVSTSFEELAPQLTINMNRDQALTHGLTPYQTGAYLNTALSGQLVSLYREDGEEFNMEILMEHPEEWDLATIDSFFIQNPQGNLVPLEEIADTSVGEAPRDIERQDQLRSGNVTGLIEGRDLGSVMDDIQDELAKKDLPTGYNIEYMGIYRDTVEAFEELTLALGLSVILVYMVMASQFGSLLYPFIIMFTIPLTMLGVVSSLLITGRTFSLVAFIGVIMLAGIVVNNGIVMVDYINLLYKERGYSRHQAVVEAGKKRLRPILMTTSTTIIGMVPLALGIGEGAEAIAPMATVTIGGLLVSTLLTLIIIPVIYTMMDDVSIWLASRRTNTEQQTTSS</sequence>
<keyword evidence="1" id="KW-0812">Transmembrane</keyword>
<dbReference type="InParanoid" id="B2A6H5"/>
<dbReference type="eggNOG" id="COG0841">
    <property type="taxonomic scope" value="Bacteria"/>
</dbReference>
<accession>B2A6H5</accession>
<feature type="transmembrane region" description="Helical" evidence="1">
    <location>
        <begin position="879"/>
        <end position="903"/>
    </location>
</feature>
<feature type="transmembrane region" description="Helical" evidence="1">
    <location>
        <begin position="958"/>
        <end position="977"/>
    </location>
</feature>
<feature type="transmembrane region" description="Helical" evidence="1">
    <location>
        <begin position="384"/>
        <end position="409"/>
    </location>
</feature>
<dbReference type="Gene3D" id="1.20.1640.10">
    <property type="entry name" value="Multidrug efflux transporter AcrB transmembrane domain"/>
    <property type="match status" value="2"/>
</dbReference>
<dbReference type="InterPro" id="IPR001036">
    <property type="entry name" value="Acrflvin-R"/>
</dbReference>
<dbReference type="FunCoup" id="B2A6H5">
    <property type="interactions" value="313"/>
</dbReference>
<proteinExistence type="predicted"/>
<dbReference type="SUPFAM" id="SSF82714">
    <property type="entry name" value="Multidrug efflux transporter AcrB TolC docking domain, DN and DC subdomains"/>
    <property type="match status" value="2"/>
</dbReference>
<feature type="transmembrane region" description="Helical" evidence="1">
    <location>
        <begin position="456"/>
        <end position="480"/>
    </location>
</feature>
<name>B2A6H5_NATTJ</name>
<dbReference type="Pfam" id="PF00873">
    <property type="entry name" value="ACR_tran"/>
    <property type="match status" value="1"/>
</dbReference>
<dbReference type="InterPro" id="IPR027463">
    <property type="entry name" value="AcrB_DN_DC_subdom"/>
</dbReference>
<dbReference type="PRINTS" id="PR00702">
    <property type="entry name" value="ACRIFLAVINRP"/>
</dbReference>
<dbReference type="RefSeq" id="WP_012448368.1">
    <property type="nucleotide sequence ID" value="NC_010718.1"/>
</dbReference>
<dbReference type="SUPFAM" id="SSF82866">
    <property type="entry name" value="Multidrug efflux transporter AcrB transmembrane domain"/>
    <property type="match status" value="2"/>
</dbReference>
<dbReference type="OrthoDB" id="9757876at2"/>
<reference evidence="2 3" key="2">
    <citation type="journal article" date="2011" name="J. Bacteriol.">
        <title>Complete genome sequence of the anaerobic, halophilic alkalithermophile Natranaerobius thermophilus JW/NM-WN-LF.</title>
        <authorList>
            <person name="Zhao B."/>
            <person name="Mesbah N.M."/>
            <person name="Dalin E."/>
            <person name="Goodwin L."/>
            <person name="Nolan M."/>
            <person name="Pitluck S."/>
            <person name="Chertkov O."/>
            <person name="Brettin T.S."/>
            <person name="Han J."/>
            <person name="Larimer F.W."/>
            <person name="Land M.L."/>
            <person name="Hauser L."/>
            <person name="Kyrpides N."/>
            <person name="Wiegel J."/>
        </authorList>
    </citation>
    <scope>NUCLEOTIDE SEQUENCE [LARGE SCALE GENOMIC DNA]</scope>
    <source>
        <strain evidence="3">ATCC BAA-1301 / DSM 18059 / JW/NM-WN-LF</strain>
    </source>
</reference>
<dbReference type="Proteomes" id="UP000001683">
    <property type="component" value="Chromosome"/>
</dbReference>
<feature type="transmembrane region" description="Helical" evidence="1">
    <location>
        <begin position="332"/>
        <end position="351"/>
    </location>
</feature>
<dbReference type="Gene3D" id="3.30.70.1440">
    <property type="entry name" value="Multidrug efflux transporter AcrB pore domain"/>
    <property type="match status" value="1"/>
</dbReference>
<feature type="transmembrane region" description="Helical" evidence="1">
    <location>
        <begin position="529"/>
        <end position="550"/>
    </location>
</feature>
<dbReference type="AlphaFoldDB" id="B2A6H5"/>
<feature type="transmembrane region" description="Helical" evidence="1">
    <location>
        <begin position="12"/>
        <end position="29"/>
    </location>
</feature>
<feature type="transmembrane region" description="Helical" evidence="1">
    <location>
        <begin position="429"/>
        <end position="450"/>
    </location>
</feature>
<dbReference type="PANTHER" id="PTHR32063:SF0">
    <property type="entry name" value="SWARMING MOTILITY PROTEIN SWRC"/>
    <property type="match status" value="1"/>
</dbReference>
<feature type="transmembrane region" description="Helical" evidence="1">
    <location>
        <begin position="853"/>
        <end position="872"/>
    </location>
</feature>
<dbReference type="HOGENOM" id="CLU_002755_1_2_9"/>
<dbReference type="SUPFAM" id="SSF82693">
    <property type="entry name" value="Multidrug efflux transporter AcrB pore domain, PN1, PN2, PC1 and PC2 subdomains"/>
    <property type="match status" value="3"/>
</dbReference>
<protein>
    <submittedName>
        <fullName evidence="2">Acriflavin resistance protein</fullName>
    </submittedName>
</protein>
<feature type="transmembrane region" description="Helical" evidence="1">
    <location>
        <begin position="983"/>
        <end position="1010"/>
    </location>
</feature>
<dbReference type="GO" id="GO:0042910">
    <property type="term" value="F:xenobiotic transmembrane transporter activity"/>
    <property type="evidence" value="ECO:0007669"/>
    <property type="project" value="TreeGrafter"/>
</dbReference>
<dbReference type="Gene3D" id="3.30.70.1320">
    <property type="entry name" value="Multidrug efflux transporter AcrB pore domain like"/>
    <property type="match status" value="1"/>
</dbReference>
<evidence type="ECO:0000313" key="2">
    <source>
        <dbReference type="EMBL" id="ACB85508.1"/>
    </source>
</evidence>
<dbReference type="GO" id="GO:0005886">
    <property type="term" value="C:plasma membrane"/>
    <property type="evidence" value="ECO:0007669"/>
    <property type="project" value="TreeGrafter"/>
</dbReference>
<dbReference type="Gene3D" id="3.30.2090.10">
    <property type="entry name" value="Multidrug efflux transporter AcrB TolC docking domain, DN and DC subdomains"/>
    <property type="match status" value="2"/>
</dbReference>
<dbReference type="KEGG" id="nth:Nther_1937"/>
<dbReference type="EMBL" id="CP001034">
    <property type="protein sequence ID" value="ACB85508.1"/>
    <property type="molecule type" value="Genomic_DNA"/>
</dbReference>
<evidence type="ECO:0000313" key="3">
    <source>
        <dbReference type="Proteomes" id="UP000001683"/>
    </source>
</evidence>
<feature type="transmembrane region" description="Helical" evidence="1">
    <location>
        <begin position="358"/>
        <end position="378"/>
    </location>
</feature>
<dbReference type="STRING" id="457570.Nther_1937"/>
<evidence type="ECO:0000256" key="1">
    <source>
        <dbReference type="SAM" id="Phobius"/>
    </source>
</evidence>
<keyword evidence="3" id="KW-1185">Reference proteome</keyword>
<keyword evidence="1" id="KW-0472">Membrane</keyword>
<dbReference type="PANTHER" id="PTHR32063">
    <property type="match status" value="1"/>
</dbReference>
<reference evidence="2 3" key="1">
    <citation type="submission" date="2008-04" db="EMBL/GenBank/DDBJ databases">
        <title>Complete sequence of chromosome of Natranaerobius thermophilus JW/NM-WN-LF.</title>
        <authorList>
            <consortium name="US DOE Joint Genome Institute"/>
            <person name="Copeland A."/>
            <person name="Lucas S."/>
            <person name="Lapidus A."/>
            <person name="Glavina del Rio T."/>
            <person name="Dalin E."/>
            <person name="Tice H."/>
            <person name="Bruce D."/>
            <person name="Goodwin L."/>
            <person name="Pitluck S."/>
            <person name="Chertkov O."/>
            <person name="Brettin T."/>
            <person name="Detter J.C."/>
            <person name="Han C."/>
            <person name="Kuske C.R."/>
            <person name="Schmutz J."/>
            <person name="Larimer F."/>
            <person name="Land M."/>
            <person name="Hauser L."/>
            <person name="Kyrpides N."/>
            <person name="Lykidis A."/>
            <person name="Mesbah N.M."/>
            <person name="Wiegel J."/>
        </authorList>
    </citation>
    <scope>NUCLEOTIDE SEQUENCE [LARGE SCALE GENOMIC DNA]</scope>
    <source>
        <strain evidence="3">ATCC BAA-1301 / DSM 18059 / JW/NM-WN-LF</strain>
    </source>
</reference>
<organism evidence="2 3">
    <name type="scientific">Natranaerobius thermophilus (strain ATCC BAA-1301 / DSM 18059 / JW/NM-WN-LF)</name>
    <dbReference type="NCBI Taxonomy" id="457570"/>
    <lineage>
        <taxon>Bacteria</taxon>
        <taxon>Bacillati</taxon>
        <taxon>Bacillota</taxon>
        <taxon>Clostridia</taxon>
        <taxon>Natranaerobiales</taxon>
        <taxon>Natranaerobiaceae</taxon>
        <taxon>Natranaerobius</taxon>
    </lineage>
</organism>
<feature type="transmembrane region" description="Helical" evidence="1">
    <location>
        <begin position="909"/>
        <end position="937"/>
    </location>
</feature>
<keyword evidence="1" id="KW-1133">Transmembrane helix</keyword>
<dbReference type="Gene3D" id="3.30.70.1430">
    <property type="entry name" value="Multidrug efflux transporter AcrB pore domain"/>
    <property type="match status" value="2"/>
</dbReference>
<gene>
    <name evidence="2" type="ordered locus">Nther_1937</name>
</gene>